<organism evidence="1 2">
    <name type="scientific">Endozoicomonas gorgoniicola</name>
    <dbReference type="NCBI Taxonomy" id="1234144"/>
    <lineage>
        <taxon>Bacteria</taxon>
        <taxon>Pseudomonadati</taxon>
        <taxon>Pseudomonadota</taxon>
        <taxon>Gammaproteobacteria</taxon>
        <taxon>Oceanospirillales</taxon>
        <taxon>Endozoicomonadaceae</taxon>
        <taxon>Endozoicomonas</taxon>
    </lineage>
</organism>
<dbReference type="EMBL" id="JAPFCC010000001">
    <property type="protein sequence ID" value="MCW7551198.1"/>
    <property type="molecule type" value="Genomic_DNA"/>
</dbReference>
<dbReference type="RefSeq" id="WP_265442324.1">
    <property type="nucleotide sequence ID" value="NZ_JAPFCC010000001.1"/>
</dbReference>
<sequence length="73" mass="8344">MPELSTARRIDDRKMHPASPKLKEYSCIGSSGWLEKLYIPLVLTFHIINPEKPSPLFGAFTGWLMENEGLQQK</sequence>
<comment type="caution">
    <text evidence="1">The sequence shown here is derived from an EMBL/GenBank/DDBJ whole genome shotgun (WGS) entry which is preliminary data.</text>
</comment>
<protein>
    <submittedName>
        <fullName evidence="1">Uncharacterized protein</fullName>
    </submittedName>
</protein>
<keyword evidence="2" id="KW-1185">Reference proteome</keyword>
<dbReference type="Proteomes" id="UP001209854">
    <property type="component" value="Unassembled WGS sequence"/>
</dbReference>
<name>A0ABT3MPA0_9GAMM</name>
<gene>
    <name evidence="1" type="ORF">NX722_00685</name>
</gene>
<reference evidence="1 2" key="1">
    <citation type="submission" date="2022-10" db="EMBL/GenBank/DDBJ databases">
        <title>High-quality genome sequences of two octocoral-associated bacteria, Endozoicomonas euniceicola EF212 and Endozoicomonas gorgoniicola PS125.</title>
        <authorList>
            <person name="Chiou Y.-J."/>
            <person name="Chen Y.-H."/>
        </authorList>
    </citation>
    <scope>NUCLEOTIDE SEQUENCE [LARGE SCALE GENOMIC DNA]</scope>
    <source>
        <strain evidence="1 2">PS125</strain>
    </source>
</reference>
<proteinExistence type="predicted"/>
<accession>A0ABT3MPA0</accession>
<evidence type="ECO:0000313" key="1">
    <source>
        <dbReference type="EMBL" id="MCW7551198.1"/>
    </source>
</evidence>
<evidence type="ECO:0000313" key="2">
    <source>
        <dbReference type="Proteomes" id="UP001209854"/>
    </source>
</evidence>